<keyword evidence="2" id="KW-1185">Reference proteome</keyword>
<gene>
    <name evidence="1" type="ORF">KC19_2G202300</name>
</gene>
<dbReference type="Proteomes" id="UP000822688">
    <property type="component" value="Chromosome 2"/>
</dbReference>
<evidence type="ECO:0000313" key="2">
    <source>
        <dbReference type="Proteomes" id="UP000822688"/>
    </source>
</evidence>
<sequence length="72" mass="8620">MALFERVCWLCLQLIQLSSHEIIFRRFFQFLFSVVRRMWWMCYKLGGEACWYLGGVVLLGHSVDHQILVLLL</sequence>
<proteinExistence type="predicted"/>
<dbReference type="EMBL" id="CM026422">
    <property type="protein sequence ID" value="KAG0587929.1"/>
    <property type="molecule type" value="Genomic_DNA"/>
</dbReference>
<protein>
    <submittedName>
        <fullName evidence="1">Uncharacterized protein</fullName>
    </submittedName>
</protein>
<reference evidence="1" key="1">
    <citation type="submission" date="2020-06" db="EMBL/GenBank/DDBJ databases">
        <title>WGS assembly of Ceratodon purpureus strain R40.</title>
        <authorList>
            <person name="Carey S.B."/>
            <person name="Jenkins J."/>
            <person name="Shu S."/>
            <person name="Lovell J.T."/>
            <person name="Sreedasyam A."/>
            <person name="Maumus F."/>
            <person name="Tiley G.P."/>
            <person name="Fernandez-Pozo N."/>
            <person name="Barry K."/>
            <person name="Chen C."/>
            <person name="Wang M."/>
            <person name="Lipzen A."/>
            <person name="Daum C."/>
            <person name="Saski C.A."/>
            <person name="Payton A.C."/>
            <person name="Mcbreen J.C."/>
            <person name="Conrad R.E."/>
            <person name="Kollar L.M."/>
            <person name="Olsson S."/>
            <person name="Huttunen S."/>
            <person name="Landis J.B."/>
            <person name="Wickett N.J."/>
            <person name="Johnson M.G."/>
            <person name="Rensing S.A."/>
            <person name="Grimwood J."/>
            <person name="Schmutz J."/>
            <person name="Mcdaniel S.F."/>
        </authorList>
    </citation>
    <scope>NUCLEOTIDE SEQUENCE</scope>
    <source>
        <strain evidence="1">R40</strain>
    </source>
</reference>
<accession>A0A8T0IYG9</accession>
<organism evidence="1 2">
    <name type="scientific">Ceratodon purpureus</name>
    <name type="common">Fire moss</name>
    <name type="synonym">Dicranum purpureum</name>
    <dbReference type="NCBI Taxonomy" id="3225"/>
    <lineage>
        <taxon>Eukaryota</taxon>
        <taxon>Viridiplantae</taxon>
        <taxon>Streptophyta</taxon>
        <taxon>Embryophyta</taxon>
        <taxon>Bryophyta</taxon>
        <taxon>Bryophytina</taxon>
        <taxon>Bryopsida</taxon>
        <taxon>Dicranidae</taxon>
        <taxon>Pseudoditrichales</taxon>
        <taxon>Ditrichaceae</taxon>
        <taxon>Ceratodon</taxon>
    </lineage>
</organism>
<evidence type="ECO:0000313" key="1">
    <source>
        <dbReference type="EMBL" id="KAG0587929.1"/>
    </source>
</evidence>
<dbReference type="AlphaFoldDB" id="A0A8T0IYG9"/>
<comment type="caution">
    <text evidence="1">The sequence shown here is derived from an EMBL/GenBank/DDBJ whole genome shotgun (WGS) entry which is preliminary data.</text>
</comment>
<name>A0A8T0IYG9_CERPU</name>